<dbReference type="RefSeq" id="WP_205121544.1">
    <property type="nucleotide sequence ID" value="NZ_JAFBCM010000001.1"/>
</dbReference>
<organism evidence="2 3">
    <name type="scientific">Tenggerimyces flavus</name>
    <dbReference type="NCBI Taxonomy" id="1708749"/>
    <lineage>
        <taxon>Bacteria</taxon>
        <taxon>Bacillati</taxon>
        <taxon>Actinomycetota</taxon>
        <taxon>Actinomycetes</taxon>
        <taxon>Propionibacteriales</taxon>
        <taxon>Nocardioidaceae</taxon>
        <taxon>Tenggerimyces</taxon>
    </lineage>
</organism>
<dbReference type="EMBL" id="JBHRZH010000033">
    <property type="protein sequence ID" value="MFC3764809.1"/>
    <property type="molecule type" value="Genomic_DNA"/>
</dbReference>
<dbReference type="InterPro" id="IPR010982">
    <property type="entry name" value="Lambda_DNA-bd_dom_sf"/>
</dbReference>
<evidence type="ECO:0000313" key="3">
    <source>
        <dbReference type="Proteomes" id="UP001595699"/>
    </source>
</evidence>
<keyword evidence="3" id="KW-1185">Reference proteome</keyword>
<name>A0ABV7YJ46_9ACTN</name>
<dbReference type="PROSITE" id="PS50943">
    <property type="entry name" value="HTH_CROC1"/>
    <property type="match status" value="1"/>
</dbReference>
<dbReference type="SUPFAM" id="SSF47413">
    <property type="entry name" value="lambda repressor-like DNA-binding domains"/>
    <property type="match status" value="1"/>
</dbReference>
<proteinExistence type="predicted"/>
<dbReference type="CDD" id="cd00093">
    <property type="entry name" value="HTH_XRE"/>
    <property type="match status" value="1"/>
</dbReference>
<dbReference type="SMART" id="SM00530">
    <property type="entry name" value="HTH_XRE"/>
    <property type="match status" value="1"/>
</dbReference>
<accession>A0ABV7YJ46</accession>
<gene>
    <name evidence="2" type="ORF">ACFOUW_28495</name>
</gene>
<dbReference type="Pfam" id="PF19054">
    <property type="entry name" value="DUF5753"/>
    <property type="match status" value="1"/>
</dbReference>
<feature type="domain" description="HTH cro/C1-type" evidence="1">
    <location>
        <begin position="22"/>
        <end position="76"/>
    </location>
</feature>
<protein>
    <submittedName>
        <fullName evidence="2">Scr1 family TA system antitoxin-like transcriptional regulator</fullName>
    </submittedName>
</protein>
<dbReference type="Pfam" id="PF13560">
    <property type="entry name" value="HTH_31"/>
    <property type="match status" value="1"/>
</dbReference>
<evidence type="ECO:0000313" key="2">
    <source>
        <dbReference type="EMBL" id="MFC3764809.1"/>
    </source>
</evidence>
<dbReference type="InterPro" id="IPR001387">
    <property type="entry name" value="Cro/C1-type_HTH"/>
</dbReference>
<evidence type="ECO:0000259" key="1">
    <source>
        <dbReference type="PROSITE" id="PS50943"/>
    </source>
</evidence>
<dbReference type="Gene3D" id="1.10.260.40">
    <property type="entry name" value="lambda repressor-like DNA-binding domains"/>
    <property type="match status" value="1"/>
</dbReference>
<comment type="caution">
    <text evidence="2">The sequence shown here is derived from an EMBL/GenBank/DDBJ whole genome shotgun (WGS) entry which is preliminary data.</text>
</comment>
<dbReference type="Proteomes" id="UP001595699">
    <property type="component" value="Unassembled WGS sequence"/>
</dbReference>
<sequence length="296" mass="32065">MTTMTDRPGEAPSLRQQLGYELRRLRDLAGIGGRGMATRVGISQATLSRLEAGTRAPSIPEVLAYCSATGADAETTDRLATLAERAKAEAAPWRTALAGRAHMQEDAAATAETATLIRQCTYDLVPGLLQTAEYATALFPLVTQAMTGHDTAAAVAARLRRQEILYNPAQRFEFLISETVLSWAPAPDLMPAQLAKIQAGVGMANVWLGILPLGAPLGLAHTFTLYDEPAGDHEPVVAIELPHGRLTLTDPTDIAPYRETFDRHRTHALTGKAASRLIKRIATDQAERRMPRRALR</sequence>
<reference evidence="3" key="1">
    <citation type="journal article" date="2019" name="Int. J. Syst. Evol. Microbiol.">
        <title>The Global Catalogue of Microorganisms (GCM) 10K type strain sequencing project: providing services to taxonomists for standard genome sequencing and annotation.</title>
        <authorList>
            <consortium name="The Broad Institute Genomics Platform"/>
            <consortium name="The Broad Institute Genome Sequencing Center for Infectious Disease"/>
            <person name="Wu L."/>
            <person name="Ma J."/>
        </authorList>
    </citation>
    <scope>NUCLEOTIDE SEQUENCE [LARGE SCALE GENOMIC DNA]</scope>
    <source>
        <strain evidence="3">CGMCC 4.7241</strain>
    </source>
</reference>
<dbReference type="InterPro" id="IPR043917">
    <property type="entry name" value="DUF5753"/>
</dbReference>